<sequence length="115" mass="12321">MNNLNNTVIATDIRDIASSVNSSTPLEVADLGLEFSDKGVGTSFLIRDVVLEYRAGAGIKKVKGTGTNTFNSSYMETYVSAGIPERVHDWIVKKASKVCGVPVERKSIGVGLCKI</sequence>
<evidence type="ECO:0000313" key="1">
    <source>
        <dbReference type="EMBL" id="SAL96758.1"/>
    </source>
</evidence>
<reference evidence="1" key="1">
    <citation type="submission" date="2016-04" db="EMBL/GenBank/DDBJ databases">
        <authorList>
            <person name="Evans L.H."/>
            <person name="Alamgir A."/>
            <person name="Owens N."/>
            <person name="Weber N.D."/>
            <person name="Virtaneva K."/>
            <person name="Barbian K."/>
            <person name="Babar A."/>
            <person name="Rosenke K."/>
        </authorList>
    </citation>
    <scope>NUCLEOTIDE SEQUENCE [LARGE SCALE GENOMIC DNA]</scope>
    <source>
        <strain evidence="1">CBS 101.48</strain>
    </source>
</reference>
<proteinExistence type="predicted"/>
<gene>
    <name evidence="1" type="primary">ABSGL_02177.1 scaffold 2666</name>
</gene>
<dbReference type="AlphaFoldDB" id="A0A163LUI4"/>
<evidence type="ECO:0000313" key="2">
    <source>
        <dbReference type="Proteomes" id="UP000078561"/>
    </source>
</evidence>
<keyword evidence="2" id="KW-1185">Reference proteome</keyword>
<dbReference type="Proteomes" id="UP000078561">
    <property type="component" value="Unassembled WGS sequence"/>
</dbReference>
<name>A0A163LUI4_ABSGL</name>
<protein>
    <submittedName>
        <fullName evidence="1">Uncharacterized protein</fullName>
    </submittedName>
</protein>
<dbReference type="OrthoDB" id="5597201at2759"/>
<accession>A0A163LUI4</accession>
<dbReference type="EMBL" id="LT551182">
    <property type="protein sequence ID" value="SAL96758.1"/>
    <property type="molecule type" value="Genomic_DNA"/>
</dbReference>
<dbReference type="InParanoid" id="A0A163LUI4"/>
<organism evidence="1">
    <name type="scientific">Absidia glauca</name>
    <name type="common">Pin mould</name>
    <dbReference type="NCBI Taxonomy" id="4829"/>
    <lineage>
        <taxon>Eukaryota</taxon>
        <taxon>Fungi</taxon>
        <taxon>Fungi incertae sedis</taxon>
        <taxon>Mucoromycota</taxon>
        <taxon>Mucoromycotina</taxon>
        <taxon>Mucoromycetes</taxon>
        <taxon>Mucorales</taxon>
        <taxon>Cunninghamellaceae</taxon>
        <taxon>Absidia</taxon>
    </lineage>
</organism>